<comment type="caution">
    <text evidence="2">The sequence shown here is derived from an EMBL/GenBank/DDBJ whole genome shotgun (WGS) entry which is preliminary data.</text>
</comment>
<dbReference type="EMBL" id="BMAR01000003">
    <property type="protein sequence ID" value="GFR42481.1"/>
    <property type="molecule type" value="Genomic_DNA"/>
</dbReference>
<organism evidence="2 3">
    <name type="scientific">Astrephomene gubernaculifera</name>
    <dbReference type="NCBI Taxonomy" id="47775"/>
    <lineage>
        <taxon>Eukaryota</taxon>
        <taxon>Viridiplantae</taxon>
        <taxon>Chlorophyta</taxon>
        <taxon>core chlorophytes</taxon>
        <taxon>Chlorophyceae</taxon>
        <taxon>CS clade</taxon>
        <taxon>Chlamydomonadales</taxon>
        <taxon>Astrephomenaceae</taxon>
        <taxon>Astrephomene</taxon>
    </lineage>
</organism>
<feature type="non-terminal residue" evidence="2">
    <location>
        <position position="233"/>
    </location>
</feature>
<proteinExistence type="predicted"/>
<feature type="compositionally biased region" description="Basic and acidic residues" evidence="1">
    <location>
        <begin position="67"/>
        <end position="77"/>
    </location>
</feature>
<protein>
    <recommendedName>
        <fullName evidence="4">Retrotransposon gag domain-containing protein</fullName>
    </recommendedName>
</protein>
<dbReference type="AlphaFoldDB" id="A0AAD3DMC9"/>
<accession>A0AAD3DMC9</accession>
<evidence type="ECO:0008006" key="4">
    <source>
        <dbReference type="Google" id="ProtNLM"/>
    </source>
</evidence>
<gene>
    <name evidence="2" type="ORF">Agub_g3391</name>
</gene>
<sequence>MSDTWGGFRLNGLPPGLGEGAQPPGQGFDTQPLPTDQDGEYVPQSPDQRAGTERSLQDEIDAMFARPRTDLPRDPRPRRFPPFSATRNAGGAAADAAPAPAAAAPAPAPVAAAAVAPVRADEVLKVDVPVPKLNLDDRIEARDIPVRTRAFIRDIHRYFELVRGGHLDSVRCLCLANVLEGRAKRWHDEWTLARTTYTSRELLDALLVRFAPQIRSRETEARQKLASGRYRMR</sequence>
<name>A0AAD3DMC9_9CHLO</name>
<reference evidence="2 3" key="1">
    <citation type="journal article" date="2021" name="Sci. Rep.">
        <title>Genome sequencing of the multicellular alga Astrephomene provides insights into convergent evolution of germ-soma differentiation.</title>
        <authorList>
            <person name="Yamashita S."/>
            <person name="Yamamoto K."/>
            <person name="Matsuzaki R."/>
            <person name="Suzuki S."/>
            <person name="Yamaguchi H."/>
            <person name="Hirooka S."/>
            <person name="Minakuchi Y."/>
            <person name="Miyagishima S."/>
            <person name="Kawachi M."/>
            <person name="Toyoda A."/>
            <person name="Nozaki H."/>
        </authorList>
    </citation>
    <scope>NUCLEOTIDE SEQUENCE [LARGE SCALE GENOMIC DNA]</scope>
    <source>
        <strain evidence="2 3">NIES-4017</strain>
    </source>
</reference>
<evidence type="ECO:0000313" key="3">
    <source>
        <dbReference type="Proteomes" id="UP001054857"/>
    </source>
</evidence>
<keyword evidence="3" id="KW-1185">Reference proteome</keyword>
<evidence type="ECO:0000313" key="2">
    <source>
        <dbReference type="EMBL" id="GFR42481.1"/>
    </source>
</evidence>
<dbReference type="Proteomes" id="UP001054857">
    <property type="component" value="Unassembled WGS sequence"/>
</dbReference>
<feature type="region of interest" description="Disordered" evidence="1">
    <location>
        <begin position="1"/>
        <end position="96"/>
    </location>
</feature>
<evidence type="ECO:0000256" key="1">
    <source>
        <dbReference type="SAM" id="MobiDB-lite"/>
    </source>
</evidence>